<feature type="compositionally biased region" description="Low complexity" evidence="1">
    <location>
        <begin position="171"/>
        <end position="182"/>
    </location>
</feature>
<evidence type="ECO:0000313" key="2">
    <source>
        <dbReference type="EMBL" id="THZ46598.1"/>
    </source>
</evidence>
<accession>A0A4S9V6Q2</accession>
<feature type="compositionally biased region" description="Low complexity" evidence="1">
    <location>
        <begin position="213"/>
        <end position="232"/>
    </location>
</feature>
<sequence length="253" mass="27884">MHYAPANWNLTSDSSSRFLISSVTEVVRIWGRPLRQPASIPSTKQKWPNLQEKSVTRLQVTDDSCQIMARAVLLPITNFNPGTPRLDGREARLKAMISNSDTHDREVRNRMFSATFAPDAIEANKTRPEITEQTTPEVLAASDSLRRCKEYNTRAAQQRQFLNETLRKYDGSAASSPATTAGARRESTGMAPVAPMAAPAAVMEGVRRTGVAPTAPMMTKPTPAPLPTSSAAQMFPFPYSNPNIDASRDPRRR</sequence>
<proteinExistence type="predicted"/>
<feature type="region of interest" description="Disordered" evidence="1">
    <location>
        <begin position="213"/>
        <end position="253"/>
    </location>
</feature>
<evidence type="ECO:0000256" key="1">
    <source>
        <dbReference type="SAM" id="MobiDB-lite"/>
    </source>
</evidence>
<reference evidence="2 3" key="1">
    <citation type="submission" date="2018-10" db="EMBL/GenBank/DDBJ databases">
        <title>Fifty Aureobasidium pullulans genomes reveal a recombining polyextremotolerant generalist.</title>
        <authorList>
            <person name="Gostincar C."/>
            <person name="Turk M."/>
            <person name="Zajc J."/>
            <person name="Gunde-Cimerman N."/>
        </authorList>
    </citation>
    <scope>NUCLEOTIDE SEQUENCE [LARGE SCALE GENOMIC DNA]</scope>
    <source>
        <strain evidence="2 3">EXF-3844</strain>
    </source>
</reference>
<dbReference type="Proteomes" id="UP000310121">
    <property type="component" value="Unassembled WGS sequence"/>
</dbReference>
<name>A0A4S9V6Q2_AURPU</name>
<evidence type="ECO:0000313" key="3">
    <source>
        <dbReference type="Proteomes" id="UP000310121"/>
    </source>
</evidence>
<dbReference type="AlphaFoldDB" id="A0A4S9V6Q2"/>
<feature type="region of interest" description="Disordered" evidence="1">
    <location>
        <begin position="170"/>
        <end position="190"/>
    </location>
</feature>
<comment type="caution">
    <text evidence="2">The sequence shown here is derived from an EMBL/GenBank/DDBJ whole genome shotgun (WGS) entry which is preliminary data.</text>
</comment>
<organism evidence="2 3">
    <name type="scientific">Aureobasidium pullulans</name>
    <name type="common">Black yeast</name>
    <name type="synonym">Pullularia pullulans</name>
    <dbReference type="NCBI Taxonomy" id="5580"/>
    <lineage>
        <taxon>Eukaryota</taxon>
        <taxon>Fungi</taxon>
        <taxon>Dikarya</taxon>
        <taxon>Ascomycota</taxon>
        <taxon>Pezizomycotina</taxon>
        <taxon>Dothideomycetes</taxon>
        <taxon>Dothideomycetidae</taxon>
        <taxon>Dothideales</taxon>
        <taxon>Saccotheciaceae</taxon>
        <taxon>Aureobasidium</taxon>
    </lineage>
</organism>
<gene>
    <name evidence="2" type="ORF">D6C90_04223</name>
</gene>
<protein>
    <submittedName>
        <fullName evidence="2">Uncharacterized protein</fullName>
    </submittedName>
</protein>
<dbReference type="EMBL" id="QZBN01000324">
    <property type="protein sequence ID" value="THZ46598.1"/>
    <property type="molecule type" value="Genomic_DNA"/>
</dbReference>